<protein>
    <submittedName>
        <fullName evidence="1">Uncharacterized protein</fullName>
    </submittedName>
</protein>
<dbReference type="VEuPathDB" id="VectorBase:HLOH_059815"/>
<evidence type="ECO:0000313" key="1">
    <source>
        <dbReference type="EMBL" id="KAH9365833.1"/>
    </source>
</evidence>
<evidence type="ECO:0000313" key="2">
    <source>
        <dbReference type="Proteomes" id="UP000821853"/>
    </source>
</evidence>
<accession>A0A9J6FU79</accession>
<keyword evidence="2" id="KW-1185">Reference proteome</keyword>
<dbReference type="AlphaFoldDB" id="A0A9J6FU79"/>
<sequence>MKKVKACGFRIVRLVADNHKVNETTMKLLGNGIPAYGNEHPRDHDRILFTSFDLCHALKNVRSQFLAHGIGPKSEISSLRTCTSCRKA</sequence>
<reference evidence="1 2" key="1">
    <citation type="journal article" date="2020" name="Cell">
        <title>Large-Scale Comparative Analyses of Tick Genomes Elucidate Their Genetic Diversity and Vector Capacities.</title>
        <authorList>
            <consortium name="Tick Genome and Microbiome Consortium (TIGMIC)"/>
            <person name="Jia N."/>
            <person name="Wang J."/>
            <person name="Shi W."/>
            <person name="Du L."/>
            <person name="Sun Y."/>
            <person name="Zhan W."/>
            <person name="Jiang J.F."/>
            <person name="Wang Q."/>
            <person name="Zhang B."/>
            <person name="Ji P."/>
            <person name="Bell-Sakyi L."/>
            <person name="Cui X.M."/>
            <person name="Yuan T.T."/>
            <person name="Jiang B.G."/>
            <person name="Yang W.F."/>
            <person name="Lam T.T."/>
            <person name="Chang Q.C."/>
            <person name="Ding S.J."/>
            <person name="Wang X.J."/>
            <person name="Zhu J.G."/>
            <person name="Ruan X.D."/>
            <person name="Zhao L."/>
            <person name="Wei J.T."/>
            <person name="Ye R.Z."/>
            <person name="Que T.C."/>
            <person name="Du C.H."/>
            <person name="Zhou Y.H."/>
            <person name="Cheng J.X."/>
            <person name="Dai P.F."/>
            <person name="Guo W.B."/>
            <person name="Han X.H."/>
            <person name="Huang E.J."/>
            <person name="Li L.F."/>
            <person name="Wei W."/>
            <person name="Gao Y.C."/>
            <person name="Liu J.Z."/>
            <person name="Shao H.Z."/>
            <person name="Wang X."/>
            <person name="Wang C.C."/>
            <person name="Yang T.C."/>
            <person name="Huo Q.B."/>
            <person name="Li W."/>
            <person name="Chen H.Y."/>
            <person name="Chen S.E."/>
            <person name="Zhou L.G."/>
            <person name="Ni X.B."/>
            <person name="Tian J.H."/>
            <person name="Sheng Y."/>
            <person name="Liu T."/>
            <person name="Pan Y.S."/>
            <person name="Xia L.Y."/>
            <person name="Li J."/>
            <person name="Zhao F."/>
            <person name="Cao W.C."/>
        </authorList>
    </citation>
    <scope>NUCLEOTIDE SEQUENCE [LARGE SCALE GENOMIC DNA]</scope>
    <source>
        <strain evidence="1">HaeL-2018</strain>
    </source>
</reference>
<proteinExistence type="predicted"/>
<dbReference type="Proteomes" id="UP000821853">
    <property type="component" value="Unassembled WGS sequence"/>
</dbReference>
<dbReference type="OrthoDB" id="2373987at2759"/>
<dbReference type="EMBL" id="JABSTR010000003">
    <property type="protein sequence ID" value="KAH9365833.1"/>
    <property type="molecule type" value="Genomic_DNA"/>
</dbReference>
<gene>
    <name evidence="1" type="ORF">HPB48_013369</name>
</gene>
<name>A0A9J6FU79_HAELO</name>
<comment type="caution">
    <text evidence="1">The sequence shown here is derived from an EMBL/GenBank/DDBJ whole genome shotgun (WGS) entry which is preliminary data.</text>
</comment>
<organism evidence="1 2">
    <name type="scientific">Haemaphysalis longicornis</name>
    <name type="common">Bush tick</name>
    <dbReference type="NCBI Taxonomy" id="44386"/>
    <lineage>
        <taxon>Eukaryota</taxon>
        <taxon>Metazoa</taxon>
        <taxon>Ecdysozoa</taxon>
        <taxon>Arthropoda</taxon>
        <taxon>Chelicerata</taxon>
        <taxon>Arachnida</taxon>
        <taxon>Acari</taxon>
        <taxon>Parasitiformes</taxon>
        <taxon>Ixodida</taxon>
        <taxon>Ixodoidea</taxon>
        <taxon>Ixodidae</taxon>
        <taxon>Haemaphysalinae</taxon>
        <taxon>Haemaphysalis</taxon>
    </lineage>
</organism>